<gene>
    <name evidence="8 12" type="primary">rpsC</name>
    <name evidence="12" type="ORF">COW24_02815</name>
</gene>
<evidence type="ECO:0000256" key="8">
    <source>
        <dbReference type="HAMAP-Rule" id="MF_01309"/>
    </source>
</evidence>
<dbReference type="AlphaFoldDB" id="A0A2M7H3Q6"/>
<keyword evidence="5 8" id="KW-0687">Ribonucleoprotein</keyword>
<evidence type="ECO:0000256" key="9">
    <source>
        <dbReference type="RuleBase" id="RU003624"/>
    </source>
</evidence>
<evidence type="ECO:0000256" key="4">
    <source>
        <dbReference type="ARBA" id="ARBA00022980"/>
    </source>
</evidence>
<comment type="subunit">
    <text evidence="8">Part of the 30S ribosomal subunit. Forms a tight complex with proteins S10 and S14.</text>
</comment>
<dbReference type="PROSITE" id="PS50823">
    <property type="entry name" value="KH_TYPE_2"/>
    <property type="match status" value="1"/>
</dbReference>
<evidence type="ECO:0000256" key="5">
    <source>
        <dbReference type="ARBA" id="ARBA00023274"/>
    </source>
</evidence>
<dbReference type="InterPro" id="IPR004044">
    <property type="entry name" value="KH_dom_type_2"/>
</dbReference>
<dbReference type="SUPFAM" id="SSF54814">
    <property type="entry name" value="Prokaryotic type KH domain (KH-domain type II)"/>
    <property type="match status" value="1"/>
</dbReference>
<feature type="domain" description="KH type-2" evidence="11">
    <location>
        <begin position="39"/>
        <end position="111"/>
    </location>
</feature>
<proteinExistence type="inferred from homology"/>
<keyword evidence="2 8" id="KW-0699">rRNA-binding</keyword>
<dbReference type="InterPro" id="IPR004087">
    <property type="entry name" value="KH_dom"/>
</dbReference>
<evidence type="ECO:0000256" key="2">
    <source>
        <dbReference type="ARBA" id="ARBA00022730"/>
    </source>
</evidence>
<dbReference type="Pfam" id="PF00189">
    <property type="entry name" value="Ribosomal_S3_C"/>
    <property type="match status" value="1"/>
</dbReference>
<dbReference type="GO" id="GO:0003729">
    <property type="term" value="F:mRNA binding"/>
    <property type="evidence" value="ECO:0007669"/>
    <property type="project" value="UniProtKB-UniRule"/>
</dbReference>
<dbReference type="GO" id="GO:0006412">
    <property type="term" value="P:translation"/>
    <property type="evidence" value="ECO:0007669"/>
    <property type="project" value="UniProtKB-UniRule"/>
</dbReference>
<dbReference type="InterPro" id="IPR057258">
    <property type="entry name" value="Ribosomal_uS3"/>
</dbReference>
<accession>A0A2M7H3Q6</accession>
<keyword evidence="4 8" id="KW-0689">Ribosomal protein</keyword>
<evidence type="ECO:0000256" key="1">
    <source>
        <dbReference type="ARBA" id="ARBA00010761"/>
    </source>
</evidence>
<dbReference type="EMBL" id="PFGC01000037">
    <property type="protein sequence ID" value="PIW36865.1"/>
    <property type="molecule type" value="Genomic_DNA"/>
</dbReference>
<keyword evidence="3 8" id="KW-0694">RNA-binding</keyword>
<dbReference type="Gene3D" id="3.30.1140.32">
    <property type="entry name" value="Ribosomal protein S3, C-terminal domain"/>
    <property type="match status" value="1"/>
</dbReference>
<dbReference type="HAMAP" id="MF_01309_B">
    <property type="entry name" value="Ribosomal_uS3_B"/>
    <property type="match status" value="1"/>
</dbReference>
<dbReference type="Proteomes" id="UP000230292">
    <property type="component" value="Unassembled WGS sequence"/>
</dbReference>
<dbReference type="InterPro" id="IPR009019">
    <property type="entry name" value="KH_sf_prok-type"/>
</dbReference>
<dbReference type="PANTHER" id="PTHR11760">
    <property type="entry name" value="30S/40S RIBOSOMAL PROTEIN S3"/>
    <property type="match status" value="1"/>
</dbReference>
<evidence type="ECO:0000313" key="13">
    <source>
        <dbReference type="Proteomes" id="UP000230292"/>
    </source>
</evidence>
<protein>
    <recommendedName>
        <fullName evidence="7 8">Small ribosomal subunit protein uS3</fullName>
    </recommendedName>
</protein>
<evidence type="ECO:0000256" key="6">
    <source>
        <dbReference type="ARBA" id="ARBA00024998"/>
    </source>
</evidence>
<organism evidence="12 13">
    <name type="scientific">Candidatus Kerfeldbacteria bacterium CG15_BIG_FIL_POST_REV_8_21_14_020_45_12</name>
    <dbReference type="NCBI Taxonomy" id="2014247"/>
    <lineage>
        <taxon>Bacteria</taxon>
        <taxon>Candidatus Kerfeldiibacteriota</taxon>
    </lineage>
</organism>
<dbReference type="InterPro" id="IPR015946">
    <property type="entry name" value="KH_dom-like_a/b"/>
</dbReference>
<dbReference type="CDD" id="cd02412">
    <property type="entry name" value="KH-II_30S_S3"/>
    <property type="match status" value="1"/>
</dbReference>
<evidence type="ECO:0000256" key="3">
    <source>
        <dbReference type="ARBA" id="ARBA00022884"/>
    </source>
</evidence>
<dbReference type="GO" id="GO:0003735">
    <property type="term" value="F:structural constituent of ribosome"/>
    <property type="evidence" value="ECO:0007669"/>
    <property type="project" value="InterPro"/>
</dbReference>
<sequence>MGQKVNPRAFRQTTTYKSASRWFASRQVFARNLQTDVEIRKYIRNKFRDGGVALIEIDLSVEDLNVTVHTSKPGVIIGRGGANIEELKKDVKRIFFGSEKMKVNINIQELRDPDQSAELIVQSIRDQLEARVRFRRAMKRALESVMRSGAEGCRIQIAGRLNGAEIARTEKVSQGRLPLHTLRANIDYSRGIAKTIYGVIGIKVWVYSGESFGNEEEEEVKPKKSRRPQQRKRKKSAYKPDAGDKTATILRKKVDVEKEKAEKIVPVVPSEETNS</sequence>
<dbReference type="InterPro" id="IPR018280">
    <property type="entry name" value="Ribosomal_uS3_CS"/>
</dbReference>
<evidence type="ECO:0000256" key="7">
    <source>
        <dbReference type="ARBA" id="ARBA00035257"/>
    </source>
</evidence>
<feature type="compositionally biased region" description="Basic residues" evidence="10">
    <location>
        <begin position="223"/>
        <end position="237"/>
    </location>
</feature>
<dbReference type="NCBIfam" id="TIGR01009">
    <property type="entry name" value="rpsC_bact"/>
    <property type="match status" value="1"/>
</dbReference>
<dbReference type="PROSITE" id="PS00548">
    <property type="entry name" value="RIBOSOMAL_S3"/>
    <property type="match status" value="1"/>
</dbReference>
<comment type="caution">
    <text evidence="12">The sequence shown here is derived from an EMBL/GenBank/DDBJ whole genome shotgun (WGS) entry which is preliminary data.</text>
</comment>
<dbReference type="InterPro" id="IPR005704">
    <property type="entry name" value="Ribosomal_uS3_bac-typ"/>
</dbReference>
<dbReference type="InterPro" id="IPR001351">
    <property type="entry name" value="Ribosomal_uS3_C"/>
</dbReference>
<evidence type="ECO:0000259" key="11">
    <source>
        <dbReference type="PROSITE" id="PS50823"/>
    </source>
</evidence>
<evidence type="ECO:0000313" key="12">
    <source>
        <dbReference type="EMBL" id="PIW36865.1"/>
    </source>
</evidence>
<name>A0A2M7H3Q6_9BACT</name>
<dbReference type="SUPFAM" id="SSF54821">
    <property type="entry name" value="Ribosomal protein S3 C-terminal domain"/>
    <property type="match status" value="1"/>
</dbReference>
<comment type="function">
    <text evidence="6 8">Binds the lower part of the 30S subunit head. Binds mRNA in the 70S ribosome, positioning it for translation.</text>
</comment>
<dbReference type="GO" id="GO:0022627">
    <property type="term" value="C:cytosolic small ribosomal subunit"/>
    <property type="evidence" value="ECO:0007669"/>
    <property type="project" value="TreeGrafter"/>
</dbReference>
<evidence type="ECO:0000256" key="10">
    <source>
        <dbReference type="SAM" id="MobiDB-lite"/>
    </source>
</evidence>
<dbReference type="FunFam" id="3.30.300.20:FF:000001">
    <property type="entry name" value="30S ribosomal protein S3"/>
    <property type="match status" value="1"/>
</dbReference>
<reference evidence="12 13" key="1">
    <citation type="submission" date="2017-09" db="EMBL/GenBank/DDBJ databases">
        <title>Depth-based differentiation of microbial function through sediment-hosted aquifers and enrichment of novel symbionts in the deep terrestrial subsurface.</title>
        <authorList>
            <person name="Probst A.J."/>
            <person name="Ladd B."/>
            <person name="Jarett J.K."/>
            <person name="Geller-Mcgrath D.E."/>
            <person name="Sieber C.M."/>
            <person name="Emerson J.B."/>
            <person name="Anantharaman K."/>
            <person name="Thomas B.C."/>
            <person name="Malmstrom R."/>
            <person name="Stieglmeier M."/>
            <person name="Klingl A."/>
            <person name="Woyke T."/>
            <person name="Ryan C.M."/>
            <person name="Banfield J.F."/>
        </authorList>
    </citation>
    <scope>NUCLEOTIDE SEQUENCE [LARGE SCALE GENOMIC DNA]</scope>
    <source>
        <strain evidence="12">CG15_BIG_FIL_POST_REV_8_21_14_020_45_12</strain>
    </source>
</reference>
<dbReference type="PANTHER" id="PTHR11760:SF19">
    <property type="entry name" value="SMALL RIBOSOMAL SUBUNIT PROTEIN US3C"/>
    <property type="match status" value="1"/>
</dbReference>
<dbReference type="InterPro" id="IPR036419">
    <property type="entry name" value="Ribosomal_S3_C_sf"/>
</dbReference>
<dbReference type="PROSITE" id="PS50084">
    <property type="entry name" value="KH_TYPE_1"/>
    <property type="match status" value="1"/>
</dbReference>
<dbReference type="SMART" id="SM00322">
    <property type="entry name" value="KH"/>
    <property type="match status" value="1"/>
</dbReference>
<comment type="similarity">
    <text evidence="1 8 9">Belongs to the universal ribosomal protein uS3 family.</text>
</comment>
<dbReference type="Pfam" id="PF07650">
    <property type="entry name" value="KH_2"/>
    <property type="match status" value="1"/>
</dbReference>
<feature type="region of interest" description="Disordered" evidence="10">
    <location>
        <begin position="216"/>
        <end position="245"/>
    </location>
</feature>
<dbReference type="GO" id="GO:0019843">
    <property type="term" value="F:rRNA binding"/>
    <property type="evidence" value="ECO:0007669"/>
    <property type="project" value="UniProtKB-UniRule"/>
</dbReference>
<dbReference type="Gene3D" id="3.30.300.20">
    <property type="match status" value="1"/>
</dbReference>